<comment type="subcellular location">
    <subcellularLocation>
        <location evidence="1">Secreted</location>
    </subcellularLocation>
</comment>
<dbReference type="EMBL" id="KN826708">
    <property type="protein sequence ID" value="KIK78102.1"/>
    <property type="molecule type" value="Genomic_DNA"/>
</dbReference>
<organism evidence="6 7">
    <name type="scientific">Paxillus rubicundulus Ve08.2h10</name>
    <dbReference type="NCBI Taxonomy" id="930991"/>
    <lineage>
        <taxon>Eukaryota</taxon>
        <taxon>Fungi</taxon>
        <taxon>Dikarya</taxon>
        <taxon>Basidiomycota</taxon>
        <taxon>Agaricomycotina</taxon>
        <taxon>Agaricomycetes</taxon>
        <taxon>Agaricomycetidae</taxon>
        <taxon>Boletales</taxon>
        <taxon>Paxilineae</taxon>
        <taxon>Paxillaceae</taxon>
        <taxon>Paxillus</taxon>
    </lineage>
</organism>
<evidence type="ECO:0000256" key="3">
    <source>
        <dbReference type="ARBA" id="ARBA00022729"/>
    </source>
</evidence>
<dbReference type="Proteomes" id="UP000054538">
    <property type="component" value="Unassembled WGS sequence"/>
</dbReference>
<keyword evidence="2" id="KW-0964">Secreted</keyword>
<protein>
    <recommendedName>
        <fullName evidence="5">CFEM domain-containing protein</fullName>
    </recommendedName>
</protein>
<dbReference type="Pfam" id="PF05730">
    <property type="entry name" value="CFEM"/>
    <property type="match status" value="1"/>
</dbReference>
<sequence length="59" mass="6760">MILIDILFHIHSFRIFHSSDLPCVCRSTVFQSAALQCLKTSCTERDIVTANHLRTQHCT</sequence>
<proteinExistence type="predicted"/>
<evidence type="ECO:0000313" key="6">
    <source>
        <dbReference type="EMBL" id="KIK78102.1"/>
    </source>
</evidence>
<accession>A0A0D0C4P2</accession>
<feature type="domain" description="CFEM" evidence="5">
    <location>
        <begin position="18"/>
        <end position="58"/>
    </location>
</feature>
<gene>
    <name evidence="6" type="ORF">PAXRUDRAFT_164889</name>
</gene>
<name>A0A0D0C4P2_9AGAM</name>
<dbReference type="OrthoDB" id="4505683at2759"/>
<dbReference type="HOGENOM" id="CLU_2961486_0_0_1"/>
<dbReference type="GO" id="GO:0005576">
    <property type="term" value="C:extracellular region"/>
    <property type="evidence" value="ECO:0007669"/>
    <property type="project" value="UniProtKB-SubCell"/>
</dbReference>
<evidence type="ECO:0000256" key="4">
    <source>
        <dbReference type="ARBA" id="ARBA00023157"/>
    </source>
</evidence>
<keyword evidence="3" id="KW-0732">Signal</keyword>
<evidence type="ECO:0000256" key="1">
    <source>
        <dbReference type="ARBA" id="ARBA00004613"/>
    </source>
</evidence>
<dbReference type="AlphaFoldDB" id="A0A0D0C4P2"/>
<keyword evidence="7" id="KW-1185">Reference proteome</keyword>
<dbReference type="InParanoid" id="A0A0D0C4P2"/>
<reference evidence="7" key="2">
    <citation type="submission" date="2015-01" db="EMBL/GenBank/DDBJ databases">
        <title>Evolutionary Origins and Diversification of the Mycorrhizal Mutualists.</title>
        <authorList>
            <consortium name="DOE Joint Genome Institute"/>
            <consortium name="Mycorrhizal Genomics Consortium"/>
            <person name="Kohler A."/>
            <person name="Kuo A."/>
            <person name="Nagy L.G."/>
            <person name="Floudas D."/>
            <person name="Copeland A."/>
            <person name="Barry K.W."/>
            <person name="Cichocki N."/>
            <person name="Veneault-Fourrey C."/>
            <person name="LaButti K."/>
            <person name="Lindquist E.A."/>
            <person name="Lipzen A."/>
            <person name="Lundell T."/>
            <person name="Morin E."/>
            <person name="Murat C."/>
            <person name="Riley R."/>
            <person name="Ohm R."/>
            <person name="Sun H."/>
            <person name="Tunlid A."/>
            <person name="Henrissat B."/>
            <person name="Grigoriev I.V."/>
            <person name="Hibbett D.S."/>
            <person name="Martin F."/>
        </authorList>
    </citation>
    <scope>NUCLEOTIDE SEQUENCE [LARGE SCALE GENOMIC DNA]</scope>
    <source>
        <strain evidence="7">Ve08.2h10</strain>
    </source>
</reference>
<reference evidence="6 7" key="1">
    <citation type="submission" date="2014-04" db="EMBL/GenBank/DDBJ databases">
        <authorList>
            <consortium name="DOE Joint Genome Institute"/>
            <person name="Kuo A."/>
            <person name="Kohler A."/>
            <person name="Jargeat P."/>
            <person name="Nagy L.G."/>
            <person name="Floudas D."/>
            <person name="Copeland A."/>
            <person name="Barry K.W."/>
            <person name="Cichocki N."/>
            <person name="Veneault-Fourrey C."/>
            <person name="LaButti K."/>
            <person name="Lindquist E.A."/>
            <person name="Lipzen A."/>
            <person name="Lundell T."/>
            <person name="Morin E."/>
            <person name="Murat C."/>
            <person name="Sun H."/>
            <person name="Tunlid A."/>
            <person name="Henrissat B."/>
            <person name="Grigoriev I.V."/>
            <person name="Hibbett D.S."/>
            <person name="Martin F."/>
            <person name="Nordberg H.P."/>
            <person name="Cantor M.N."/>
            <person name="Hua S.X."/>
        </authorList>
    </citation>
    <scope>NUCLEOTIDE SEQUENCE [LARGE SCALE GENOMIC DNA]</scope>
    <source>
        <strain evidence="6 7">Ve08.2h10</strain>
    </source>
</reference>
<keyword evidence="4" id="KW-1015">Disulfide bond</keyword>
<dbReference type="InterPro" id="IPR008427">
    <property type="entry name" value="Extracellular_membr_CFEM_dom"/>
</dbReference>
<evidence type="ECO:0000313" key="7">
    <source>
        <dbReference type="Proteomes" id="UP000054538"/>
    </source>
</evidence>
<evidence type="ECO:0000256" key="2">
    <source>
        <dbReference type="ARBA" id="ARBA00022525"/>
    </source>
</evidence>
<evidence type="ECO:0000259" key="5">
    <source>
        <dbReference type="Pfam" id="PF05730"/>
    </source>
</evidence>